<evidence type="ECO:0000259" key="1">
    <source>
        <dbReference type="Pfam" id="PF26012"/>
    </source>
</evidence>
<dbReference type="Proteomes" id="UP000284751">
    <property type="component" value="Unassembled WGS sequence"/>
</dbReference>
<sequence length="429" mass="46363">MSNKVFKRVAATLLAVLLLFYVGLQIYNSNHSSIQTETATYMTASDTIETTGYIVRNETYLTSDADGVLNYVLEDGESVKGNGVVARIYASAEDASAQNQISKLQGEIDNLERLTTAADQISLSTSPDVIDGQITAQINQFLSVVNSGNYSGIGGARDELTYLLNQRQIITGKPNGYADRLNALKSQLESMKTQAAGPIGTVNSPAAGYFIGSTDGYETSFSYDSVKEITLDQLDQEPVQQPVADNVVGKVVSGLNWYVVCKVSGTDSLQLEIGEKVDGITMPFASTGSIPAKVVAINQESRQSDAVVVLECSYMNNELSKVRKESVQIAVNTHSGIMVNKKAIHVEPVMKVIDDGSGRQVKQEVMVQGVYVLYGSELVFKEIVPLSTYSTFVLCDPNPEEDATFNGETVKLYDEVVVGGTDLYDGKIV</sequence>
<dbReference type="AlphaFoldDB" id="A0A412B027"/>
<name>A0A412B027_9FIRM</name>
<evidence type="ECO:0000313" key="4">
    <source>
        <dbReference type="Proteomes" id="UP000284751"/>
    </source>
</evidence>
<dbReference type="InterPro" id="IPR058709">
    <property type="entry name" value="BSH_RND-rel"/>
</dbReference>
<proteinExistence type="predicted"/>
<protein>
    <recommendedName>
        <fullName evidence="5">HlyD family secretion protein</fullName>
    </recommendedName>
</protein>
<feature type="domain" description="RND related barrel-sandwich hybrid" evidence="2">
    <location>
        <begin position="59"/>
        <end position="237"/>
    </location>
</feature>
<gene>
    <name evidence="3" type="ORF">DWY99_03345</name>
</gene>
<dbReference type="Pfam" id="PF26018">
    <property type="entry name" value="BSH_RND_rel"/>
    <property type="match status" value="1"/>
</dbReference>
<accession>A0A412B027</accession>
<organism evidence="3 4">
    <name type="scientific">[Clostridium] leptum</name>
    <dbReference type="NCBI Taxonomy" id="1535"/>
    <lineage>
        <taxon>Bacteria</taxon>
        <taxon>Bacillati</taxon>
        <taxon>Bacillota</taxon>
        <taxon>Clostridia</taxon>
        <taxon>Eubacteriales</taxon>
        <taxon>Oscillospiraceae</taxon>
        <taxon>Oscillospiraceae incertae sedis</taxon>
    </lineage>
</organism>
<dbReference type="InterPro" id="IPR058728">
    <property type="entry name" value="HH_RND-rel"/>
</dbReference>
<dbReference type="EMBL" id="QRTC01000007">
    <property type="protein sequence ID" value="RGQ43312.1"/>
    <property type="molecule type" value="Genomic_DNA"/>
</dbReference>
<reference evidence="3 4" key="1">
    <citation type="submission" date="2018-08" db="EMBL/GenBank/DDBJ databases">
        <title>A genome reference for cultivated species of the human gut microbiota.</title>
        <authorList>
            <person name="Zou Y."/>
            <person name="Xue W."/>
            <person name="Luo G."/>
        </authorList>
    </citation>
    <scope>NUCLEOTIDE SEQUENCE [LARGE SCALE GENOMIC DNA]</scope>
    <source>
        <strain evidence="3 4">AF28-26</strain>
    </source>
</reference>
<feature type="domain" description="RND related alpha-helical hairpin" evidence="1">
    <location>
        <begin position="94"/>
        <end position="192"/>
    </location>
</feature>
<evidence type="ECO:0000259" key="2">
    <source>
        <dbReference type="Pfam" id="PF26018"/>
    </source>
</evidence>
<dbReference type="Pfam" id="PF26012">
    <property type="entry name" value="HH_RND_rel"/>
    <property type="match status" value="1"/>
</dbReference>
<comment type="caution">
    <text evidence="3">The sequence shown here is derived from an EMBL/GenBank/DDBJ whole genome shotgun (WGS) entry which is preliminary data.</text>
</comment>
<evidence type="ECO:0000313" key="3">
    <source>
        <dbReference type="EMBL" id="RGQ43312.1"/>
    </source>
</evidence>
<evidence type="ECO:0008006" key="5">
    <source>
        <dbReference type="Google" id="ProtNLM"/>
    </source>
</evidence>